<gene>
    <name evidence="1" type="ORF">FYJ50_02675</name>
</gene>
<sequence>MEYSALLFGKNESIDLFLEDKDCLQIVQCLNADEMKDLKPEKKVMFVRMSDKLYVALLMGLKAVSQENVLVIKEKMEVTLLQKIKKELSEYPAIYYNENIQAFDTRLVMFCLQVAIESNFAIDSYSKAVEILGSTPLKKI</sequence>
<name>A0A7X2N223_9FIRM</name>
<dbReference type="RefSeq" id="WP_154459506.1">
    <property type="nucleotide sequence ID" value="NZ_JAXEST010000025.1"/>
</dbReference>
<accession>A0A7X2N223</accession>
<evidence type="ECO:0000313" key="1">
    <source>
        <dbReference type="EMBL" id="MSS01032.1"/>
    </source>
</evidence>
<evidence type="ECO:0000313" key="2">
    <source>
        <dbReference type="Proteomes" id="UP000470082"/>
    </source>
</evidence>
<comment type="caution">
    <text evidence="1">The sequence shown here is derived from an EMBL/GenBank/DDBJ whole genome shotgun (WGS) entry which is preliminary data.</text>
</comment>
<organism evidence="1 2">
    <name type="scientific">Floccifex porci</name>
    <dbReference type="NCBI Taxonomy" id="2606629"/>
    <lineage>
        <taxon>Bacteria</taxon>
        <taxon>Bacillati</taxon>
        <taxon>Bacillota</taxon>
        <taxon>Erysipelotrichia</taxon>
        <taxon>Erysipelotrichales</taxon>
        <taxon>Erysipelotrichaceae</taxon>
        <taxon>Floccifex</taxon>
    </lineage>
</organism>
<dbReference type="EMBL" id="VUMM01000003">
    <property type="protein sequence ID" value="MSS01032.1"/>
    <property type="molecule type" value="Genomic_DNA"/>
</dbReference>
<reference evidence="1 2" key="1">
    <citation type="submission" date="2019-08" db="EMBL/GenBank/DDBJ databases">
        <title>In-depth cultivation of the pig gut microbiome towards novel bacterial diversity and tailored functional studies.</title>
        <authorList>
            <person name="Wylensek D."/>
            <person name="Hitch T.C.A."/>
            <person name="Clavel T."/>
        </authorList>
    </citation>
    <scope>NUCLEOTIDE SEQUENCE [LARGE SCALE GENOMIC DNA]</scope>
    <source>
        <strain evidence="1 2">LKV-178-WT-2G</strain>
    </source>
</reference>
<dbReference type="Proteomes" id="UP000470082">
    <property type="component" value="Unassembled WGS sequence"/>
</dbReference>
<protein>
    <submittedName>
        <fullName evidence="1">Uncharacterized protein</fullName>
    </submittedName>
</protein>
<proteinExistence type="predicted"/>
<keyword evidence="2" id="KW-1185">Reference proteome</keyword>
<dbReference type="AlphaFoldDB" id="A0A7X2N223"/>